<dbReference type="CDD" id="cd00427">
    <property type="entry name" value="Ribosomal_L29_HIP"/>
    <property type="match status" value="1"/>
</dbReference>
<dbReference type="Proteomes" id="UP000595224">
    <property type="component" value="Chromosome"/>
</dbReference>
<evidence type="ECO:0000256" key="3">
    <source>
        <dbReference type="ARBA" id="ARBA00023274"/>
    </source>
</evidence>
<dbReference type="Gene3D" id="1.10.287.310">
    <property type="match status" value="1"/>
</dbReference>
<sequence>MADSKKKNYKDLSYSELVTKRNELKKSYMDLRFQAITGHVENPMQKRTIRREIARLNTLIHQQDLEKFRAAAAEAIAANN</sequence>
<evidence type="ECO:0000256" key="5">
    <source>
        <dbReference type="HAMAP-Rule" id="MF_00374"/>
    </source>
</evidence>
<evidence type="ECO:0000313" key="7">
    <source>
        <dbReference type="Proteomes" id="UP000595224"/>
    </source>
</evidence>
<name>A0A7T3V5G1_9SPIR</name>
<evidence type="ECO:0000313" key="6">
    <source>
        <dbReference type="EMBL" id="QQA00910.1"/>
    </source>
</evidence>
<dbReference type="RefSeq" id="WP_198442551.1">
    <property type="nucleotide sequence ID" value="NZ_CBCSHE010000005.1"/>
</dbReference>
<dbReference type="GO" id="GO:0005840">
    <property type="term" value="C:ribosome"/>
    <property type="evidence" value="ECO:0007669"/>
    <property type="project" value="UniProtKB-KW"/>
</dbReference>
<dbReference type="GO" id="GO:1990904">
    <property type="term" value="C:ribonucleoprotein complex"/>
    <property type="evidence" value="ECO:0007669"/>
    <property type="project" value="UniProtKB-KW"/>
</dbReference>
<dbReference type="InterPro" id="IPR036049">
    <property type="entry name" value="Ribosomal_uL29_sf"/>
</dbReference>
<comment type="similarity">
    <text evidence="1 5">Belongs to the universal ribosomal protein uL29 family.</text>
</comment>
<dbReference type="EMBL" id="CP064936">
    <property type="protein sequence ID" value="QQA00910.1"/>
    <property type="molecule type" value="Genomic_DNA"/>
</dbReference>
<protein>
    <recommendedName>
        <fullName evidence="4 5">Large ribosomal subunit protein uL29</fullName>
    </recommendedName>
</protein>
<dbReference type="Pfam" id="PF00831">
    <property type="entry name" value="Ribosomal_L29"/>
    <property type="match status" value="1"/>
</dbReference>
<proteinExistence type="inferred from homology"/>
<organism evidence="6 7">
    <name type="scientific">Treponema peruense</name>
    <dbReference type="NCBI Taxonomy" id="2787628"/>
    <lineage>
        <taxon>Bacteria</taxon>
        <taxon>Pseudomonadati</taxon>
        <taxon>Spirochaetota</taxon>
        <taxon>Spirochaetia</taxon>
        <taxon>Spirochaetales</taxon>
        <taxon>Treponemataceae</taxon>
        <taxon>Treponema</taxon>
    </lineage>
</organism>
<dbReference type="NCBIfam" id="TIGR00012">
    <property type="entry name" value="L29"/>
    <property type="match status" value="1"/>
</dbReference>
<dbReference type="AlphaFoldDB" id="A0A7T3V5G1"/>
<keyword evidence="2 5" id="KW-0689">Ribosomal protein</keyword>
<evidence type="ECO:0000256" key="4">
    <source>
        <dbReference type="ARBA" id="ARBA00035204"/>
    </source>
</evidence>
<keyword evidence="7" id="KW-1185">Reference proteome</keyword>
<gene>
    <name evidence="5" type="primary">rpmC</name>
    <name evidence="6" type="ORF">IWA51_11750</name>
</gene>
<keyword evidence="3 5" id="KW-0687">Ribonucleoprotein</keyword>
<dbReference type="HAMAP" id="MF_00374">
    <property type="entry name" value="Ribosomal_uL29"/>
    <property type="match status" value="1"/>
</dbReference>
<dbReference type="InterPro" id="IPR001854">
    <property type="entry name" value="Ribosomal_uL29"/>
</dbReference>
<accession>A0A7T3V5G1</accession>
<dbReference type="SUPFAM" id="SSF46561">
    <property type="entry name" value="Ribosomal protein L29 (L29p)"/>
    <property type="match status" value="1"/>
</dbReference>
<dbReference type="KEGG" id="tper:IWA51_11750"/>
<reference evidence="6 7" key="1">
    <citation type="submission" date="2020-11" db="EMBL/GenBank/DDBJ databases">
        <title>Treponema Peruensis nv. sp., first commensal Treponema isolated from human feces.</title>
        <authorList>
            <person name="Belkhou C."/>
            <person name="Raes J."/>
        </authorList>
    </citation>
    <scope>NUCLEOTIDE SEQUENCE [LARGE SCALE GENOMIC DNA]</scope>
    <source>
        <strain evidence="6 7">RCC2812</strain>
    </source>
</reference>
<evidence type="ECO:0000256" key="2">
    <source>
        <dbReference type="ARBA" id="ARBA00022980"/>
    </source>
</evidence>
<evidence type="ECO:0000256" key="1">
    <source>
        <dbReference type="ARBA" id="ARBA00009254"/>
    </source>
</evidence>
<dbReference type="GO" id="GO:0006412">
    <property type="term" value="P:translation"/>
    <property type="evidence" value="ECO:0007669"/>
    <property type="project" value="UniProtKB-UniRule"/>
</dbReference>
<dbReference type="GO" id="GO:0003735">
    <property type="term" value="F:structural constituent of ribosome"/>
    <property type="evidence" value="ECO:0007669"/>
    <property type="project" value="InterPro"/>
</dbReference>